<keyword evidence="6" id="KW-0342">GTP-binding</keyword>
<keyword evidence="3 10" id="KW-0396">Initiation factor</keyword>
<dbReference type="SUPFAM" id="SSF52156">
    <property type="entry name" value="Initiation factor IF2/eIF5b, domain 3"/>
    <property type="match status" value="1"/>
</dbReference>
<dbReference type="SUPFAM" id="SSF50447">
    <property type="entry name" value="Translation proteins"/>
    <property type="match status" value="1"/>
</dbReference>
<dbReference type="FunFam" id="2.40.30.10:FF:000013">
    <property type="entry name" value="eukaryotic translation initiation factor 5B"/>
    <property type="match status" value="1"/>
</dbReference>
<dbReference type="GO" id="GO:0003924">
    <property type="term" value="F:GTPase activity"/>
    <property type="evidence" value="ECO:0007669"/>
    <property type="project" value="InterPro"/>
</dbReference>
<dbReference type="EMBL" id="LGUB01000218">
    <property type="protein sequence ID" value="KRH93779.1"/>
    <property type="molecule type" value="Genomic_DNA"/>
</dbReference>
<dbReference type="InterPro" id="IPR023115">
    <property type="entry name" value="TIF_IF2_dom3"/>
</dbReference>
<evidence type="ECO:0000256" key="1">
    <source>
        <dbReference type="ARBA" id="ARBA00007733"/>
    </source>
</evidence>
<sequence>MAQLNLSNRQKEAKNQVTEKLQPSAAKNDQKVLVQQKRTFRISKKKSTDNDQEEIQKEPVKEKEEFFYKAPIVCILGHVDTGKTKILDKLRQSNVQGNEAGGITQQIGATFFPYAELMKKTKTKFDMSNDVPGLLVIDTPGHETFSNLRSRGSSMCNFAILVVDILHALEKQTLESIELLKMKKTPFLIALNKIDRIFQWKSENEGFSHFDLEKQSISAQREFTRRIDDIVLKFSEIGLNVRFFRDNPDEKKFINIIPTSAITGEGLSDLVNKIIELSAKYMKNKITFKDRLEATVLEVKNVEGIGMTVDAIVSNGHLNENDKIVICGSEGPITTHVKSLLVPEPLKELRIKSTYKHLKTVKASLGIKIAAAELEKAIAGSQILKVSDFECEEEAIKQVMMDIKNLIELDKVGIHLQASSLGSLEALIALVKAENIKIASIGIGKNITRKDILKMKAIKKKDPIVGIMLCFDTKIEKEMLEIAENHHIKVFEAQIIYNLIDKYLEYTKQIVENNKKKTQSELIYPCKAQIIPQFIFTRRSPLVLGLEILEGKLKINMPLYYHDSGNNLQVGKVTSIINEKKSVEIANKGDKVSVKIETADTPRLIGRDISEEGILYSTLSRKSIDILKEFYKDEITDDGWRLVMKIKQHLGII</sequence>
<dbReference type="PRINTS" id="PR00315">
    <property type="entry name" value="ELONGATNFCT"/>
</dbReference>
<dbReference type="Gene3D" id="3.40.50.10050">
    <property type="entry name" value="Translation initiation factor IF- 2, domain 3"/>
    <property type="match status" value="1"/>
</dbReference>
<dbReference type="Pfam" id="PF00009">
    <property type="entry name" value="GTP_EFTU"/>
    <property type="match status" value="1"/>
</dbReference>
<dbReference type="PANTHER" id="PTHR43381:SF4">
    <property type="entry name" value="EUKARYOTIC TRANSLATION INITIATION FACTOR 5B"/>
    <property type="match status" value="1"/>
</dbReference>
<dbReference type="InterPro" id="IPR009000">
    <property type="entry name" value="Transl_B-barrel_sf"/>
</dbReference>
<dbReference type="InterPro" id="IPR029459">
    <property type="entry name" value="EFTU-type"/>
</dbReference>
<dbReference type="SUPFAM" id="SSF52540">
    <property type="entry name" value="P-loop containing nucleoside triphosphate hydrolases"/>
    <property type="match status" value="1"/>
</dbReference>
<dbReference type="FunFam" id="3.40.50.300:FF:000112">
    <property type="entry name" value="Eukaryotic translation initiation factor 5B"/>
    <property type="match status" value="1"/>
</dbReference>
<evidence type="ECO:0000256" key="7">
    <source>
        <dbReference type="ARBA" id="ARBA00032478"/>
    </source>
</evidence>
<dbReference type="Pfam" id="PF11987">
    <property type="entry name" value="IF-2"/>
    <property type="match status" value="1"/>
</dbReference>
<evidence type="ECO:0000256" key="6">
    <source>
        <dbReference type="ARBA" id="ARBA00023134"/>
    </source>
</evidence>
<dbReference type="PROSITE" id="PS51722">
    <property type="entry name" value="G_TR_2"/>
    <property type="match status" value="1"/>
</dbReference>
<dbReference type="InterPro" id="IPR005225">
    <property type="entry name" value="Small_GTP-bd"/>
</dbReference>
<protein>
    <recommendedName>
        <fullName evidence="2">Eukaryotic translation initiation factor 5B</fullName>
    </recommendedName>
    <alternativeName>
        <fullName evidence="7">Translation initiation factor IF-2</fullName>
    </alternativeName>
</protein>
<dbReference type="PANTHER" id="PTHR43381">
    <property type="entry name" value="TRANSLATION INITIATION FACTOR IF-2-RELATED"/>
    <property type="match status" value="1"/>
</dbReference>
<feature type="region of interest" description="Disordered" evidence="8">
    <location>
        <begin position="1"/>
        <end position="57"/>
    </location>
</feature>
<dbReference type="Pfam" id="PF14578">
    <property type="entry name" value="GTP_EFTU_D4"/>
    <property type="match status" value="1"/>
</dbReference>
<dbReference type="GO" id="GO:0003743">
    <property type="term" value="F:translation initiation factor activity"/>
    <property type="evidence" value="ECO:0007669"/>
    <property type="project" value="UniProtKB-KW"/>
</dbReference>
<evidence type="ECO:0000256" key="3">
    <source>
        <dbReference type="ARBA" id="ARBA00022540"/>
    </source>
</evidence>
<dbReference type="InterPro" id="IPR036925">
    <property type="entry name" value="TIF_IF2_dom3_sf"/>
</dbReference>
<feature type="compositionally biased region" description="Polar residues" evidence="8">
    <location>
        <begin position="15"/>
        <end position="27"/>
    </location>
</feature>
<evidence type="ECO:0000256" key="5">
    <source>
        <dbReference type="ARBA" id="ARBA00022917"/>
    </source>
</evidence>
<comment type="similarity">
    <text evidence="1">Belongs to the TRAFAC class translation factor GTPase superfamily. Classic translation factor GTPase family. IF-2 subfamily.</text>
</comment>
<comment type="caution">
    <text evidence="10">The sequence shown here is derived from an EMBL/GenBank/DDBJ whole genome shotgun (WGS) entry which is preliminary data.</text>
</comment>
<dbReference type="GO" id="GO:0005739">
    <property type="term" value="C:mitochondrion"/>
    <property type="evidence" value="ECO:0007669"/>
    <property type="project" value="TreeGrafter"/>
</dbReference>
<dbReference type="NCBIfam" id="NF003078">
    <property type="entry name" value="PRK04004.1"/>
    <property type="match status" value="1"/>
</dbReference>
<dbReference type="AlphaFoldDB" id="A0A0R0LWR2"/>
<proteinExistence type="inferred from homology"/>
<evidence type="ECO:0000259" key="9">
    <source>
        <dbReference type="PROSITE" id="PS51722"/>
    </source>
</evidence>
<dbReference type="CDD" id="cd01887">
    <property type="entry name" value="IF2_eIF5B"/>
    <property type="match status" value="1"/>
</dbReference>
<organism evidence="10 11">
    <name type="scientific">Pseudoloma neurophilia</name>
    <dbReference type="NCBI Taxonomy" id="146866"/>
    <lineage>
        <taxon>Eukaryota</taxon>
        <taxon>Fungi</taxon>
        <taxon>Fungi incertae sedis</taxon>
        <taxon>Microsporidia</taxon>
        <taxon>Pseudoloma</taxon>
    </lineage>
</organism>
<dbReference type="VEuPathDB" id="MicrosporidiaDB:M153_5760001793"/>
<feature type="compositionally biased region" description="Basic and acidic residues" evidence="8">
    <location>
        <begin position="46"/>
        <end position="57"/>
    </location>
</feature>
<dbReference type="OrthoDB" id="4928at2759"/>
<evidence type="ECO:0000256" key="4">
    <source>
        <dbReference type="ARBA" id="ARBA00022741"/>
    </source>
</evidence>
<evidence type="ECO:0000256" key="8">
    <source>
        <dbReference type="SAM" id="MobiDB-lite"/>
    </source>
</evidence>
<dbReference type="InterPro" id="IPR027417">
    <property type="entry name" value="P-loop_NTPase"/>
</dbReference>
<dbReference type="InterPro" id="IPR015760">
    <property type="entry name" value="TIF_IF2"/>
</dbReference>
<reference evidence="10 11" key="1">
    <citation type="submission" date="2015-07" db="EMBL/GenBank/DDBJ databases">
        <title>The genome of Pseudoloma neurophilia, a relevant intracellular parasite of the zebrafish.</title>
        <authorList>
            <person name="Ndikumana S."/>
            <person name="Pelin A."/>
            <person name="Sanders J."/>
            <person name="Corradi N."/>
        </authorList>
    </citation>
    <scope>NUCLEOTIDE SEQUENCE [LARGE SCALE GENOMIC DNA]</scope>
    <source>
        <strain evidence="10 11">MK1</strain>
    </source>
</reference>
<keyword evidence="5" id="KW-0648">Protein biosynthesis</keyword>
<evidence type="ECO:0000256" key="2">
    <source>
        <dbReference type="ARBA" id="ARBA00013824"/>
    </source>
</evidence>
<keyword evidence="11" id="KW-1185">Reference proteome</keyword>
<name>A0A0R0LWR2_9MICR</name>
<evidence type="ECO:0000313" key="10">
    <source>
        <dbReference type="EMBL" id="KRH93779.1"/>
    </source>
</evidence>
<evidence type="ECO:0000313" key="11">
    <source>
        <dbReference type="Proteomes" id="UP000051530"/>
    </source>
</evidence>
<accession>A0A0R0LWR2</accession>
<dbReference type="Gene3D" id="3.40.50.300">
    <property type="entry name" value="P-loop containing nucleotide triphosphate hydrolases"/>
    <property type="match status" value="1"/>
</dbReference>
<dbReference type="NCBIfam" id="TIGR00231">
    <property type="entry name" value="small_GTP"/>
    <property type="match status" value="1"/>
</dbReference>
<dbReference type="Gene3D" id="2.40.30.10">
    <property type="entry name" value="Translation factors"/>
    <property type="match status" value="2"/>
</dbReference>
<dbReference type="GO" id="GO:0005525">
    <property type="term" value="F:GTP binding"/>
    <property type="evidence" value="ECO:0007669"/>
    <property type="project" value="UniProtKB-KW"/>
</dbReference>
<keyword evidence="4" id="KW-0547">Nucleotide-binding</keyword>
<feature type="domain" description="Tr-type G" evidence="9">
    <location>
        <begin position="68"/>
        <end position="285"/>
    </location>
</feature>
<dbReference type="CDD" id="cd03703">
    <property type="entry name" value="aeIF5B_II"/>
    <property type="match status" value="1"/>
</dbReference>
<gene>
    <name evidence="10" type="ORF">M153_5760001793</name>
</gene>
<dbReference type="InterPro" id="IPR000795">
    <property type="entry name" value="T_Tr_GTP-bd_dom"/>
</dbReference>
<dbReference type="Proteomes" id="UP000051530">
    <property type="component" value="Unassembled WGS sequence"/>
</dbReference>